<feature type="domain" description="DNA polymerase III beta sliding clamp N-terminal" evidence="11">
    <location>
        <begin position="1"/>
        <end position="118"/>
    </location>
</feature>
<dbReference type="GO" id="GO:0006271">
    <property type="term" value="P:DNA strand elongation involved in DNA replication"/>
    <property type="evidence" value="ECO:0007669"/>
    <property type="project" value="TreeGrafter"/>
</dbReference>
<evidence type="ECO:0000313" key="14">
    <source>
        <dbReference type="EMBL" id="QAT60070.1"/>
    </source>
</evidence>
<evidence type="ECO:0000259" key="11">
    <source>
        <dbReference type="Pfam" id="PF00712"/>
    </source>
</evidence>
<dbReference type="Proteomes" id="UP000287969">
    <property type="component" value="Chromosome"/>
</dbReference>
<evidence type="ECO:0000256" key="2">
    <source>
        <dbReference type="ARBA" id="ARBA00010752"/>
    </source>
</evidence>
<comment type="subcellular location">
    <subcellularLocation>
        <location evidence="1 10">Cytoplasm</location>
    </subcellularLocation>
</comment>
<evidence type="ECO:0000313" key="15">
    <source>
        <dbReference type="Proteomes" id="UP000287969"/>
    </source>
</evidence>
<dbReference type="GO" id="GO:0003887">
    <property type="term" value="F:DNA-directed DNA polymerase activity"/>
    <property type="evidence" value="ECO:0007669"/>
    <property type="project" value="UniProtKB-UniRule"/>
</dbReference>
<dbReference type="Pfam" id="PF00712">
    <property type="entry name" value="DNA_pol3_beta"/>
    <property type="match status" value="1"/>
</dbReference>
<name>A0A410Q7U6_9FIRM</name>
<gene>
    <name evidence="14" type="ORF">EQM13_00010</name>
</gene>
<feature type="domain" description="DNA polymerase III beta sliding clamp C-terminal" evidence="13">
    <location>
        <begin position="243"/>
        <end position="362"/>
    </location>
</feature>
<dbReference type="Pfam" id="PF02768">
    <property type="entry name" value="DNA_pol3_beta_3"/>
    <property type="match status" value="1"/>
</dbReference>
<proteinExistence type="inferred from homology"/>
<sequence length="368" mass="41342">MKINIEQSILNKYVNIVQRGTSLRTSLPILEGILLEAKNGKLKLTSTDLEIGIETFIKCSVEEEGSIVINSRIFGDIIRKLPNDKIYISTIENKICIKCGSAEFNIIGNSSLEYPELPTITDNFSIKISADLFKSAIRQTIFATAQDETRPILTGILFEVTKDKASFVALDGYRLALRNILVKSPQDVKIVVPSKTLNELSKILEDEESSLTITLTSSHIVFNLGETLVYSRLLEGQYLNYKDIIRKEHKTQVIVNRKLFQDGLERASLLAKEEKTNLIKINILDGKMVIKSNSEIGSVYEEVPIENKGEDLNIAFNSKYIIDGIKAIDADKIQLNFMGSLNPCIINPIDDSEYTYLVLPVRLAKEDY</sequence>
<dbReference type="GO" id="GO:0009360">
    <property type="term" value="C:DNA polymerase III complex"/>
    <property type="evidence" value="ECO:0007669"/>
    <property type="project" value="InterPro"/>
</dbReference>
<dbReference type="PIRSF" id="PIRSF000804">
    <property type="entry name" value="DNA_pol_III_b"/>
    <property type="match status" value="1"/>
</dbReference>
<dbReference type="CDD" id="cd00140">
    <property type="entry name" value="beta_clamp"/>
    <property type="match status" value="1"/>
</dbReference>
<evidence type="ECO:0000256" key="6">
    <source>
        <dbReference type="ARBA" id="ARBA00022695"/>
    </source>
</evidence>
<evidence type="ECO:0000256" key="5">
    <source>
        <dbReference type="ARBA" id="ARBA00022679"/>
    </source>
</evidence>
<dbReference type="AlphaFoldDB" id="A0A410Q7U6"/>
<dbReference type="OrthoDB" id="8421503at2"/>
<keyword evidence="8 10" id="KW-0239">DNA-directed DNA polymerase</keyword>
<evidence type="ECO:0000256" key="4">
    <source>
        <dbReference type="ARBA" id="ARBA00022490"/>
    </source>
</evidence>
<dbReference type="PANTHER" id="PTHR30478:SF0">
    <property type="entry name" value="BETA SLIDING CLAMP"/>
    <property type="match status" value="1"/>
</dbReference>
<dbReference type="InterPro" id="IPR022637">
    <property type="entry name" value="DNA_polIII_beta_cen"/>
</dbReference>
<keyword evidence="9" id="KW-0238">DNA-binding</keyword>
<evidence type="ECO:0000256" key="7">
    <source>
        <dbReference type="ARBA" id="ARBA00022705"/>
    </source>
</evidence>
<dbReference type="KEGG" id="spoa:EQM13_00010"/>
<comment type="function">
    <text evidence="10">Confers DNA tethering and processivity to DNA polymerases and other proteins. Acts as a clamp, forming a ring around DNA (a reaction catalyzed by the clamp-loading complex) which diffuses in an ATP-independent manner freely and bidirectionally along dsDNA. Initially characterized for its ability to contact the catalytic subunit of DNA polymerase III (Pol III), a complex, multichain enzyme responsible for most of the replicative synthesis in bacteria; Pol III exhibits 3'-5' exonuclease proofreading activity. The beta chain is required for initiation of replication as well as for processivity of DNA replication.</text>
</comment>
<dbReference type="InterPro" id="IPR022635">
    <property type="entry name" value="DNA_polIII_beta_C"/>
</dbReference>
<organism evidence="14 15">
    <name type="scientific">Acidilutibacter cellobiosedens</name>
    <dbReference type="NCBI Taxonomy" id="2507161"/>
    <lineage>
        <taxon>Bacteria</taxon>
        <taxon>Bacillati</taxon>
        <taxon>Bacillota</taxon>
        <taxon>Tissierellia</taxon>
        <taxon>Tissierellales</taxon>
        <taxon>Acidilutibacteraceae</taxon>
        <taxon>Acidilutibacter</taxon>
    </lineage>
</organism>
<keyword evidence="15" id="KW-1185">Reference proteome</keyword>
<dbReference type="SUPFAM" id="SSF55979">
    <property type="entry name" value="DNA clamp"/>
    <property type="match status" value="3"/>
</dbReference>
<dbReference type="SMART" id="SM00480">
    <property type="entry name" value="POL3Bc"/>
    <property type="match status" value="1"/>
</dbReference>
<dbReference type="InterPro" id="IPR001001">
    <property type="entry name" value="DNA_polIII_beta"/>
</dbReference>
<reference evidence="15" key="1">
    <citation type="submission" date="2019-01" db="EMBL/GenBank/DDBJ databases">
        <title>Draft genomes of a novel of Sporanaerobacter strains.</title>
        <authorList>
            <person name="Ma S."/>
        </authorList>
    </citation>
    <scope>NUCLEOTIDE SEQUENCE [LARGE SCALE GENOMIC DNA]</scope>
    <source>
        <strain evidence="15">NJN-17</strain>
    </source>
</reference>
<evidence type="ECO:0000256" key="10">
    <source>
        <dbReference type="PIRNR" id="PIRNR000804"/>
    </source>
</evidence>
<protein>
    <recommendedName>
        <fullName evidence="3 10">Beta sliding clamp</fullName>
    </recommendedName>
</protein>
<accession>A0A410Q7U6</accession>
<dbReference type="GO" id="GO:0005737">
    <property type="term" value="C:cytoplasm"/>
    <property type="evidence" value="ECO:0007669"/>
    <property type="project" value="UniProtKB-SubCell"/>
</dbReference>
<dbReference type="InterPro" id="IPR022634">
    <property type="entry name" value="DNA_polIII_beta_N"/>
</dbReference>
<evidence type="ECO:0000256" key="3">
    <source>
        <dbReference type="ARBA" id="ARBA00021035"/>
    </source>
</evidence>
<evidence type="ECO:0000256" key="9">
    <source>
        <dbReference type="ARBA" id="ARBA00023125"/>
    </source>
</evidence>
<feature type="domain" description="DNA polymerase III beta sliding clamp central" evidence="12">
    <location>
        <begin position="128"/>
        <end position="238"/>
    </location>
</feature>
<keyword evidence="6 10" id="KW-0548">Nucleotidyltransferase</keyword>
<dbReference type="GO" id="GO:0008408">
    <property type="term" value="F:3'-5' exonuclease activity"/>
    <property type="evidence" value="ECO:0007669"/>
    <property type="project" value="InterPro"/>
</dbReference>
<comment type="similarity">
    <text evidence="2 10">Belongs to the beta sliding clamp family.</text>
</comment>
<dbReference type="GO" id="GO:0003677">
    <property type="term" value="F:DNA binding"/>
    <property type="evidence" value="ECO:0007669"/>
    <property type="project" value="UniProtKB-UniRule"/>
</dbReference>
<dbReference type="Pfam" id="PF02767">
    <property type="entry name" value="DNA_pol3_beta_2"/>
    <property type="match status" value="1"/>
</dbReference>
<dbReference type="EMBL" id="CP035282">
    <property type="protein sequence ID" value="QAT60070.1"/>
    <property type="molecule type" value="Genomic_DNA"/>
</dbReference>
<evidence type="ECO:0000256" key="8">
    <source>
        <dbReference type="ARBA" id="ARBA00022932"/>
    </source>
</evidence>
<evidence type="ECO:0000259" key="12">
    <source>
        <dbReference type="Pfam" id="PF02767"/>
    </source>
</evidence>
<dbReference type="PANTHER" id="PTHR30478">
    <property type="entry name" value="DNA POLYMERASE III SUBUNIT BETA"/>
    <property type="match status" value="1"/>
</dbReference>
<keyword evidence="7 10" id="KW-0235">DNA replication</keyword>
<dbReference type="InterPro" id="IPR046938">
    <property type="entry name" value="DNA_clamp_sf"/>
</dbReference>
<dbReference type="NCBIfam" id="TIGR00663">
    <property type="entry name" value="dnan"/>
    <property type="match status" value="1"/>
</dbReference>
<keyword evidence="5 10" id="KW-0808">Transferase</keyword>
<keyword evidence="4 10" id="KW-0963">Cytoplasm</keyword>
<evidence type="ECO:0000259" key="13">
    <source>
        <dbReference type="Pfam" id="PF02768"/>
    </source>
</evidence>
<dbReference type="Gene3D" id="3.10.150.10">
    <property type="entry name" value="DNA Polymerase III, subunit A, domain 2"/>
    <property type="match status" value="1"/>
</dbReference>
<dbReference type="RefSeq" id="WP_071141302.1">
    <property type="nucleotide sequence ID" value="NZ_CP035282.1"/>
</dbReference>
<dbReference type="Gene3D" id="3.70.10.10">
    <property type="match status" value="1"/>
</dbReference>
<comment type="subunit">
    <text evidence="10">Forms a ring-shaped head-to-tail homodimer around DNA.</text>
</comment>
<evidence type="ECO:0000256" key="1">
    <source>
        <dbReference type="ARBA" id="ARBA00004496"/>
    </source>
</evidence>